<protein>
    <recommendedName>
        <fullName evidence="3">SHSP domain-containing protein</fullName>
    </recommendedName>
</protein>
<evidence type="ECO:0000256" key="1">
    <source>
        <dbReference type="PROSITE-ProRule" id="PRU00285"/>
    </source>
</evidence>
<name>A0A316TPG9_9BACT</name>
<dbReference type="Pfam" id="PF00011">
    <property type="entry name" value="HSP20"/>
    <property type="match status" value="1"/>
</dbReference>
<sequence>MEGSLWLKSGVLCFFIKEKGERLLNRPVPWKPVSQTLNPKQHQGAEMKVVKKRTHEPGSIDLLRREMDQFFDDLVPFSWTREKGGRALSAWSPNADMTEDEKEYMIRMDIPGMKKDDINVNFQDGRITISGERKEEEKEEKKDFVRQERYYGSFYRSFTLPENVKEDEIEARFKNGVLELVIPKAEVVKPKSIKVN</sequence>
<keyword evidence="5" id="KW-1185">Reference proteome</keyword>
<dbReference type="EMBL" id="QGGB01000006">
    <property type="protein sequence ID" value="PWN06497.1"/>
    <property type="molecule type" value="Genomic_DNA"/>
</dbReference>
<dbReference type="AlphaFoldDB" id="A0A316TPG9"/>
<dbReference type="PROSITE" id="PS01031">
    <property type="entry name" value="SHSP"/>
    <property type="match status" value="1"/>
</dbReference>
<dbReference type="PANTHER" id="PTHR11527">
    <property type="entry name" value="HEAT-SHOCK PROTEIN 20 FAMILY MEMBER"/>
    <property type="match status" value="1"/>
</dbReference>
<evidence type="ECO:0000313" key="4">
    <source>
        <dbReference type="EMBL" id="PWN06497.1"/>
    </source>
</evidence>
<evidence type="ECO:0000313" key="5">
    <source>
        <dbReference type="Proteomes" id="UP000245533"/>
    </source>
</evidence>
<comment type="similarity">
    <text evidence="1 2">Belongs to the small heat shock protein (HSP20) family.</text>
</comment>
<dbReference type="InterPro" id="IPR002068">
    <property type="entry name" value="A-crystallin/Hsp20_dom"/>
</dbReference>
<accession>A0A316TPG9</accession>
<comment type="caution">
    <text evidence="4">The sequence shown here is derived from an EMBL/GenBank/DDBJ whole genome shotgun (WGS) entry which is preliminary data.</text>
</comment>
<dbReference type="Gene3D" id="2.60.40.790">
    <property type="match status" value="1"/>
</dbReference>
<evidence type="ECO:0000256" key="2">
    <source>
        <dbReference type="RuleBase" id="RU003616"/>
    </source>
</evidence>
<evidence type="ECO:0000259" key="3">
    <source>
        <dbReference type="PROSITE" id="PS01031"/>
    </source>
</evidence>
<dbReference type="InterPro" id="IPR008978">
    <property type="entry name" value="HSP20-like_chaperone"/>
</dbReference>
<proteinExistence type="inferred from homology"/>
<gene>
    <name evidence="4" type="ORF">DDZ15_08215</name>
</gene>
<dbReference type="SUPFAM" id="SSF49764">
    <property type="entry name" value="HSP20-like chaperones"/>
    <property type="match status" value="1"/>
</dbReference>
<organism evidence="4 5">
    <name type="scientific">Rhodohalobacter mucosus</name>
    <dbReference type="NCBI Taxonomy" id="2079485"/>
    <lineage>
        <taxon>Bacteria</taxon>
        <taxon>Pseudomonadati</taxon>
        <taxon>Balneolota</taxon>
        <taxon>Balneolia</taxon>
        <taxon>Balneolales</taxon>
        <taxon>Balneolaceae</taxon>
        <taxon>Rhodohalobacter</taxon>
    </lineage>
</organism>
<reference evidence="4 5" key="1">
    <citation type="submission" date="2018-05" db="EMBL/GenBank/DDBJ databases">
        <title>Rhodohalobacter halophilus gen. nov., sp. nov., a moderately halophilic member of the family Balneolaceae.</title>
        <authorList>
            <person name="Liu Z.-W."/>
        </authorList>
    </citation>
    <scope>NUCLEOTIDE SEQUENCE [LARGE SCALE GENOMIC DNA]</scope>
    <source>
        <strain evidence="4 5">8A47</strain>
    </source>
</reference>
<feature type="domain" description="SHSP" evidence="3">
    <location>
        <begin position="86"/>
        <end position="196"/>
    </location>
</feature>
<dbReference type="CDD" id="cd06464">
    <property type="entry name" value="ACD_sHsps-like"/>
    <property type="match status" value="1"/>
</dbReference>
<dbReference type="Proteomes" id="UP000245533">
    <property type="component" value="Unassembled WGS sequence"/>
</dbReference>
<dbReference type="InterPro" id="IPR031107">
    <property type="entry name" value="Small_HSP"/>
</dbReference>